<dbReference type="PANTHER" id="PTHR19229:SF270">
    <property type="entry name" value="ABC TRANSPORTER A FAMILY MEMBER 7"/>
    <property type="match status" value="1"/>
</dbReference>
<evidence type="ECO:0000256" key="8">
    <source>
        <dbReference type="SAM" id="Phobius"/>
    </source>
</evidence>
<keyword evidence="4" id="KW-0547">Nucleotide-binding</keyword>
<keyword evidence="6 8" id="KW-1133">Transmembrane helix</keyword>
<feature type="transmembrane region" description="Helical" evidence="8">
    <location>
        <begin position="2312"/>
        <end position="2333"/>
    </location>
</feature>
<feature type="domain" description="ABC transporter" evidence="9">
    <location>
        <begin position="2472"/>
        <end position="2709"/>
    </location>
</feature>
<feature type="transmembrane region" description="Helical" evidence="8">
    <location>
        <begin position="949"/>
        <end position="967"/>
    </location>
</feature>
<feature type="transmembrane region" description="Helical" evidence="8">
    <location>
        <begin position="435"/>
        <end position="454"/>
    </location>
</feature>
<dbReference type="InterPro" id="IPR027417">
    <property type="entry name" value="P-loop_NTPase"/>
</dbReference>
<feature type="transmembrane region" description="Helical" evidence="8">
    <location>
        <begin position="2243"/>
        <end position="2271"/>
    </location>
</feature>
<dbReference type="PANTHER" id="PTHR19229">
    <property type="entry name" value="ATP-BINDING CASSETTE TRANSPORTER SUBFAMILY A ABCA"/>
    <property type="match status" value="1"/>
</dbReference>
<comment type="caution">
    <text evidence="10">The sequence shown here is derived from an EMBL/GenBank/DDBJ whole genome shotgun (WGS) entry which is preliminary data.</text>
</comment>
<feature type="transmembrane region" description="Helical" evidence="8">
    <location>
        <begin position="397"/>
        <end position="423"/>
    </location>
</feature>
<keyword evidence="11" id="KW-1185">Reference proteome</keyword>
<keyword evidence="3 8" id="KW-0812">Transmembrane</keyword>
<feature type="transmembrane region" description="Helical" evidence="8">
    <location>
        <begin position="466"/>
        <end position="486"/>
    </location>
</feature>
<dbReference type="InterPro" id="IPR013525">
    <property type="entry name" value="ABC2_TM"/>
</dbReference>
<dbReference type="PROSITE" id="PS00211">
    <property type="entry name" value="ABC_TRANSPORTER_1"/>
    <property type="match status" value="3"/>
</dbReference>
<feature type="transmembrane region" description="Helical" evidence="8">
    <location>
        <begin position="1265"/>
        <end position="1288"/>
    </location>
</feature>
<keyword evidence="7 8" id="KW-0472">Membrane</keyword>
<feature type="transmembrane region" description="Helical" evidence="8">
    <location>
        <begin position="1350"/>
        <end position="1371"/>
    </location>
</feature>
<dbReference type="EMBL" id="JAGKQM010000013">
    <property type="protein sequence ID" value="KAH0893434.1"/>
    <property type="molecule type" value="Genomic_DNA"/>
</dbReference>
<sequence length="2794" mass="314343">MKERTRSQKIQPKLSSMADLVPASFLTQANALSRKNLAYQRRNLWSNVRLIVIPLYLCVLLVSIQALFDTQVNNSPDNRCGCQCIDDKNRDGICDKKGCGLEYSSQKQALFCAFPKPPLLPPLVQIPRPKTPSDSCRRLNGSCPVTTLVTGNNLSLGAALSRNMLTTSFTVNSSVLWLRNPAINVLGTTSEPDFTNYFDPGIHSNLPIFNIQPQCTPRTTFSFSFGQSPQKFRNEVRCVQGLSLWRNSSIDVSHEILKGYQKGNHEEVINEVAAAYDLLDTDRKKLNVTIWYNSTSKTKLLERRVKLVRVPRSVNLISNAYLQYLKGRGTEILFEFVKEMPKVETWLRVDVASSIGPIFFTWVILLLFPVVLNTLVYEKQQRLRIIMKMHGLGDGPYWMISYAYFLSISTLYVICLMIFGSVIGLKFFRVNNYSIQFLFYFIYINLQISIAFLVSSAFSKVKTSSVVAYIYVFGSGLLGAFLFQFLMEDPSFPRRWIFFMEVYPGFSLYRGLYEFSEYALNRKDGMKWDDFSNSGMDEVFYIIIIEWFVLLIAAYYIDKISSSGKDPLFFLKNPFKFLPRPSLQKQGSVVSAEMEKLDVAQEREKVDQLMMLEPTTRYAIVCDNLKKMYPGRDGNQPKIAVHGLSLAVPSGECFGMLGPNGAGKTSFINMMTGLVKPSSGTAFVRGLDICKDMDRAYTSMGVCPQHDLLWETLTGREHLLFYGRLKNLKGSDLNQAVEESLKSVNLSRGGVGDKPAGKYSGGMKRRLSVAISLIGGPKVVYMDEPSTGLDPASRMNLWTVIKRAKTNTAIILTTHSMEEAEFLCDRLGIFVDGRLQCIGNPKELKGRYGGSYVFTMTTSSEHEKDVEMLVKDVSPNAKKIYHIGGTQKFEIPKGEVRISEVFQAVEKAKSSFKVFAWGLADTTLEDVFIKVARTAQAFNKRNIWSNVRLIVIPLYLCVLLVGIQALFNTQFNNSVDNRCGCKCIDEKNGDGKCERKSCGPEYSSPNQAFFCAFPNPPPLPPLLHIPSSVLDSNSCTRNTRSCHVTILVTGNNHTLGATISRNLLPTYSTVNSSDDFLRNPAYNVLASSEILVVSIGTTSETGNTNYLDPGIHSNLSIFNIQARCTPNTTLSSFPFQQPLHEFHKAEERCVQGLNLWRNNSMEVNNEIFEGYQKENHEESIKEIVAAYDLLDTNRNNFNVTIWYNSTYKFNIKDRRVKLVQVPRSVNLVSNAYLHFLQGPETKMLFEYVKEVPKLESRLRLDIASLIGPLFFTWVILLLFPVILTSLVYEKQQRLRIIMKMHGLGDGPYWMISYVYYLIISTLYIISLMIFGSAIELQFLAGLKFFVFNDYSFQFIFCFLYINLQISTAFLVSSAFSKVETASVVSYIHIFGSGLLGAFLFQFLLEDVSFPRHWIFFMELYPGFSLYRGLYEFSIYAYQKNVTGRDGMKWKDFTNSAMDEVFYIIIVEWFVALIATYYIDQGSLSVKDSFSFFRKHFKQSLYPQKPRTSMQSSSVTVEMEKLDVTQERDKVEKLMLEPSTSHAIVCDNLKKVYPRRDGNPPKMAVRGLSLAVASKECFGMLGPNGAGKTSFINTMTGLAKPTSGAAFVQGLDICKDMDKVYTSMGVCPQQDLLWETLTGREHLLFYGRLKNLKGSELNQVVEDSLKNVNLFNGGVADKPAGKYSGGMKRRLSVAISLIGSPKVVYMDEPSTGLDPASRMNLWTVIKRAKRHTAIILTTHSMEEAEFLCDRLGIFVDGRLQCIGNPKELKARYGGSYVFTMTTSSEHEQDVEMLVQDLSPNAKKIYHIAGTQKFEIPKVEVGISKVFEAVEKAKSSFTVFAWGLENTTLEDVFIKVARGPASFSTRANALLRKNLSYQTRNIWSNIRLIMIPFYLCVLLVGIQALFDSQITNSADNQCGCLCTLTNENGKCVNKTCGIEYSSTDQAFFCSIPSPPQWPPLLQVPPPQSRAVRASFLPEIGLPGESCRRSGSCPVTFLFTGSNHSLGASLYGNMLPSSVTVNSSDLLQGLAYNVLGTETEAELTNYLDPGIASDLPIYNIQSRCILNAAFPFSFGVGPLKFQKDLRCVQGLNLWRNDSKEVNDVIFKGYKKGNPEGKANEIAAAYDLLNTNRNNFNVHIWYNSTYEENSRNRPSTLVRVARSVNLVSNAYLQFLQGSGTKMLFEYVKEMPKQETSLRLDIASLIGPLFFTWVILLLFPVILSSLVYEKQERLRIIMKMHGLGDGPYWMISYAYFLTISTLYFICLMIFGSAIGLKFFRLNDYSLQFVFYFLYVNLQIALCFLVSSIFSKVKTSTVVAYIYVFGSGLLGTFLFQFLIQDSSFPRGWIIFMELYPGFSLYRGLYEFAQFAFQGNLRGADGMKWKDFSESAMDEVFYIIIVEWFLALTAAYYIDKIVSSGKDPMFFLKKPFKKSPSMRKPSLQRQGSKVFVEMEKPDVAQEIEKVEKLMLEASTSHAIVCDNLKKVYPGRDGNPPKMAVRGLSLAVPSGECFGMLGPNGAGKTSFINMMTGLLKPTSGTGLVQGLDICNDMDRVYTSMGVCPQHDLLWETLTGREHLLFYGRLKNLKGSVLTQAVEESLRSVNLFHGGVGDKPAGKYSGGMKRRLSVAISLIGNPKVVYMDEPSTGLDPASRKNLWTVIKRAKQNTAIILTTHSMEEAEFLCDRLGIFVDGSLQCIGNPKELKGRYGGSYVFTMTTSSEHEGNVEKLIQDVSPNAKKIYHIAGTQKFELPKEDVRISEVFQAVEKAKTNFTVFAWGLADTTLEDVFIKVARTSQAFNVFS</sequence>
<dbReference type="Proteomes" id="UP000824890">
    <property type="component" value="Unassembled WGS sequence"/>
</dbReference>
<reference evidence="10 11" key="1">
    <citation type="submission" date="2021-05" db="EMBL/GenBank/DDBJ databases">
        <title>Genome Assembly of Synthetic Allotetraploid Brassica napus Reveals Homoeologous Exchanges between Subgenomes.</title>
        <authorList>
            <person name="Davis J.T."/>
        </authorList>
    </citation>
    <scope>NUCLEOTIDE SEQUENCE [LARGE SCALE GENOMIC DNA]</scope>
    <source>
        <strain evidence="11">cv. Da-Ae</strain>
        <tissue evidence="10">Seedling</tissue>
    </source>
</reference>
<feature type="domain" description="ABC transporter" evidence="9">
    <location>
        <begin position="620"/>
        <end position="857"/>
    </location>
</feature>
<evidence type="ECO:0000313" key="11">
    <source>
        <dbReference type="Proteomes" id="UP000824890"/>
    </source>
</evidence>
<evidence type="ECO:0000256" key="5">
    <source>
        <dbReference type="ARBA" id="ARBA00022840"/>
    </source>
</evidence>
<feature type="transmembrane region" description="Helical" evidence="8">
    <location>
        <begin position="1308"/>
        <end position="1330"/>
    </location>
</feature>
<dbReference type="CDD" id="cd03263">
    <property type="entry name" value="ABC_subfamily_A"/>
    <property type="match status" value="3"/>
</dbReference>
<feature type="transmembrane region" description="Helical" evidence="8">
    <location>
        <begin position="2200"/>
        <end position="2223"/>
    </location>
</feature>
<dbReference type="InterPro" id="IPR003593">
    <property type="entry name" value="AAA+_ATPase"/>
</dbReference>
<comment type="similarity">
    <text evidence="2">Belongs to the ABC transporter superfamily. ABCA family. CPR flippase (TC 3.A.1.211) subfamily.</text>
</comment>
<feature type="transmembrane region" description="Helical" evidence="8">
    <location>
        <begin position="2389"/>
        <end position="2407"/>
    </location>
</feature>
<evidence type="ECO:0000256" key="2">
    <source>
        <dbReference type="ARBA" id="ARBA00008526"/>
    </source>
</evidence>
<dbReference type="InterPro" id="IPR026082">
    <property type="entry name" value="ABCA"/>
</dbReference>
<evidence type="ECO:0000313" key="10">
    <source>
        <dbReference type="EMBL" id="KAH0893434.1"/>
    </source>
</evidence>
<evidence type="ECO:0000256" key="7">
    <source>
        <dbReference type="ARBA" id="ARBA00023136"/>
    </source>
</evidence>
<organism evidence="10 11">
    <name type="scientific">Brassica napus</name>
    <name type="common">Rape</name>
    <dbReference type="NCBI Taxonomy" id="3708"/>
    <lineage>
        <taxon>Eukaryota</taxon>
        <taxon>Viridiplantae</taxon>
        <taxon>Streptophyta</taxon>
        <taxon>Embryophyta</taxon>
        <taxon>Tracheophyta</taxon>
        <taxon>Spermatophyta</taxon>
        <taxon>Magnoliopsida</taxon>
        <taxon>eudicotyledons</taxon>
        <taxon>Gunneridae</taxon>
        <taxon>Pentapetalae</taxon>
        <taxon>rosids</taxon>
        <taxon>malvids</taxon>
        <taxon>Brassicales</taxon>
        <taxon>Brassicaceae</taxon>
        <taxon>Brassiceae</taxon>
        <taxon>Brassica</taxon>
    </lineage>
</organism>
<feature type="transmembrane region" description="Helical" evidence="8">
    <location>
        <begin position="50"/>
        <end position="68"/>
    </location>
</feature>
<accession>A0ABQ8ALK3</accession>
<evidence type="ECO:0000256" key="6">
    <source>
        <dbReference type="ARBA" id="ARBA00022989"/>
    </source>
</evidence>
<name>A0ABQ8ALK3_BRANA</name>
<dbReference type="InterPro" id="IPR017871">
    <property type="entry name" value="ABC_transporter-like_CS"/>
</dbReference>
<feature type="transmembrane region" description="Helical" evidence="8">
    <location>
        <begin position="2283"/>
        <end position="2305"/>
    </location>
</feature>
<keyword evidence="5" id="KW-0067">ATP-binding</keyword>
<feature type="transmembrane region" description="Helical" evidence="8">
    <location>
        <begin position="358"/>
        <end position="376"/>
    </location>
</feature>
<dbReference type="InterPro" id="IPR003439">
    <property type="entry name" value="ABC_transporter-like_ATP-bd"/>
</dbReference>
<evidence type="ECO:0000256" key="1">
    <source>
        <dbReference type="ARBA" id="ARBA00004141"/>
    </source>
</evidence>
<dbReference type="Pfam" id="PF00005">
    <property type="entry name" value="ABC_tran"/>
    <property type="match status" value="3"/>
</dbReference>
<proteinExistence type="inferred from homology"/>
<gene>
    <name evidence="10" type="ORF">HID58_055863</name>
</gene>
<evidence type="ECO:0000256" key="3">
    <source>
        <dbReference type="ARBA" id="ARBA00022692"/>
    </source>
</evidence>
<dbReference type="PROSITE" id="PS50893">
    <property type="entry name" value="ABC_TRANSPORTER_2"/>
    <property type="match status" value="3"/>
</dbReference>
<dbReference type="Pfam" id="PF12698">
    <property type="entry name" value="ABC2_membrane_3"/>
    <property type="match status" value="3"/>
</dbReference>
<protein>
    <recommendedName>
        <fullName evidence="9">ABC transporter domain-containing protein</fullName>
    </recommendedName>
</protein>
<comment type="subcellular location">
    <subcellularLocation>
        <location evidence="1">Membrane</location>
        <topology evidence="1">Multi-pass membrane protein</topology>
    </subcellularLocation>
</comment>
<dbReference type="Pfam" id="PF24526">
    <property type="entry name" value="ABCA12_C"/>
    <property type="match status" value="3"/>
</dbReference>
<dbReference type="SUPFAM" id="SSF52540">
    <property type="entry name" value="P-loop containing nucleoside triphosphate hydrolases"/>
    <property type="match status" value="3"/>
</dbReference>
<evidence type="ECO:0000259" key="9">
    <source>
        <dbReference type="PROSITE" id="PS50893"/>
    </source>
</evidence>
<feature type="transmembrane region" description="Helical" evidence="8">
    <location>
        <begin position="1383"/>
        <end position="1404"/>
    </location>
</feature>
<feature type="transmembrane region" description="Helical" evidence="8">
    <location>
        <begin position="1460"/>
        <end position="1478"/>
    </location>
</feature>
<dbReference type="SMART" id="SM00382">
    <property type="entry name" value="AAA"/>
    <property type="match status" value="3"/>
</dbReference>
<feature type="transmembrane region" description="Helical" evidence="8">
    <location>
        <begin position="539"/>
        <end position="557"/>
    </location>
</feature>
<evidence type="ECO:0000256" key="4">
    <source>
        <dbReference type="ARBA" id="ARBA00022741"/>
    </source>
</evidence>
<feature type="domain" description="ABC transporter" evidence="9">
    <location>
        <begin position="1543"/>
        <end position="1780"/>
    </location>
</feature>
<dbReference type="Gene3D" id="3.40.50.300">
    <property type="entry name" value="P-loop containing nucleotide triphosphate hydrolases"/>
    <property type="match status" value="3"/>
</dbReference>